<reference evidence="3 4" key="1">
    <citation type="submission" date="2019-11" db="EMBL/GenBank/DDBJ databases">
        <authorList>
            <person name="He Y."/>
        </authorList>
    </citation>
    <scope>NUCLEOTIDE SEQUENCE [LARGE SCALE GENOMIC DNA]</scope>
    <source>
        <strain evidence="3 4">SCSIO 58843</strain>
    </source>
</reference>
<dbReference type="CDD" id="cd02223">
    <property type="entry name" value="cupin_Bh2720-like"/>
    <property type="match status" value="1"/>
</dbReference>
<protein>
    <submittedName>
        <fullName evidence="3">Cupin domain-containing protein</fullName>
    </submittedName>
</protein>
<dbReference type="Pfam" id="PF07883">
    <property type="entry name" value="Cupin_2"/>
    <property type="match status" value="1"/>
</dbReference>
<gene>
    <name evidence="3" type="ORF">GH723_09960</name>
</gene>
<dbReference type="InterPro" id="IPR014710">
    <property type="entry name" value="RmlC-like_jellyroll"/>
</dbReference>
<dbReference type="Gene3D" id="2.60.120.10">
    <property type="entry name" value="Jelly Rolls"/>
    <property type="match status" value="1"/>
</dbReference>
<dbReference type="SUPFAM" id="SSF51182">
    <property type="entry name" value="RmlC-like cupins"/>
    <property type="match status" value="1"/>
</dbReference>
<evidence type="ECO:0000313" key="4">
    <source>
        <dbReference type="Proteomes" id="UP000334019"/>
    </source>
</evidence>
<dbReference type="RefSeq" id="WP_153759500.1">
    <property type="nucleotide sequence ID" value="NZ_CP045851.1"/>
</dbReference>
<evidence type="ECO:0000313" key="3">
    <source>
        <dbReference type="EMBL" id="QGG95393.1"/>
    </source>
</evidence>
<proteinExistence type="predicted"/>
<evidence type="ECO:0000256" key="1">
    <source>
        <dbReference type="SAM" id="MobiDB-lite"/>
    </source>
</evidence>
<dbReference type="PANTHER" id="PTHR43346">
    <property type="entry name" value="LIGAND BINDING DOMAIN PROTEIN, PUTATIVE (AFU_ORTHOLOGUE AFUA_6G14370)-RELATED"/>
    <property type="match status" value="1"/>
</dbReference>
<dbReference type="Proteomes" id="UP000334019">
    <property type="component" value="Chromosome"/>
</dbReference>
<dbReference type="PANTHER" id="PTHR43346:SF1">
    <property type="entry name" value="QUERCETIN 2,3-DIOXYGENASE-RELATED"/>
    <property type="match status" value="1"/>
</dbReference>
<feature type="region of interest" description="Disordered" evidence="1">
    <location>
        <begin position="112"/>
        <end position="133"/>
    </location>
</feature>
<name>A0A5Q2RHV7_9ACTN</name>
<organism evidence="3 4">
    <name type="scientific">Actinomarinicola tropica</name>
    <dbReference type="NCBI Taxonomy" id="2789776"/>
    <lineage>
        <taxon>Bacteria</taxon>
        <taxon>Bacillati</taxon>
        <taxon>Actinomycetota</taxon>
        <taxon>Acidimicrobiia</taxon>
        <taxon>Acidimicrobiales</taxon>
        <taxon>Iamiaceae</taxon>
        <taxon>Actinomarinicola</taxon>
    </lineage>
</organism>
<sequence>MTGWIGDIEDATTSNTTFRTVLFTGDHLQLTVMSIPAGSEIGLEAHGHLDQFIRVEEGEGRLDMGPAEDQIDEHHALSDDWAAIIPAGTWHNVVNTGAGDLKLYSIYTPPEHPDGTVHQTKAEADAAEHDHDH</sequence>
<dbReference type="EMBL" id="CP045851">
    <property type="protein sequence ID" value="QGG95393.1"/>
    <property type="molecule type" value="Genomic_DNA"/>
</dbReference>
<dbReference type="KEGG" id="atq:GH723_09960"/>
<feature type="domain" description="Cupin type-2" evidence="2">
    <location>
        <begin position="32"/>
        <end position="107"/>
    </location>
</feature>
<evidence type="ECO:0000259" key="2">
    <source>
        <dbReference type="Pfam" id="PF07883"/>
    </source>
</evidence>
<dbReference type="InterPro" id="IPR013096">
    <property type="entry name" value="Cupin_2"/>
</dbReference>
<keyword evidence="4" id="KW-1185">Reference proteome</keyword>
<dbReference type="InterPro" id="IPR052538">
    <property type="entry name" value="Flavonoid_dioxygenase-like"/>
</dbReference>
<dbReference type="InterPro" id="IPR011051">
    <property type="entry name" value="RmlC_Cupin_sf"/>
</dbReference>
<accession>A0A5Q2RHV7</accession>
<dbReference type="AlphaFoldDB" id="A0A5Q2RHV7"/>